<dbReference type="PANTHER" id="PTHR11603">
    <property type="entry name" value="AAA FAMILY ATPASE"/>
    <property type="match status" value="1"/>
</dbReference>
<dbReference type="PANTHER" id="PTHR11603:SF132">
    <property type="entry name" value="C2H2-TYPE DOMAIN-CONTAINING PROTEIN"/>
    <property type="match status" value="1"/>
</dbReference>
<comment type="pathway">
    <text evidence="2">Porphyrin-containing compound metabolism.</text>
</comment>
<keyword evidence="6" id="KW-1185">Reference proteome</keyword>
<reference evidence="5 6" key="1">
    <citation type="journal article" date="2016" name="BMC Genomics">
        <title>Comparative genomic and transcriptomic analyses of the Fuzhuan brick tea-fermentation fungus Aspergillus cristatus.</title>
        <authorList>
            <person name="Ge Y."/>
            <person name="Wang Y."/>
            <person name="Liu Y."/>
            <person name="Tan Y."/>
            <person name="Ren X."/>
            <person name="Zhang X."/>
            <person name="Hyde K.D."/>
            <person name="Liu Y."/>
            <person name="Liu Z."/>
        </authorList>
    </citation>
    <scope>NUCLEOTIDE SEQUENCE [LARGE SCALE GENOMIC DNA]</scope>
    <source>
        <strain evidence="5 6">GZAAS20.1005</strain>
    </source>
</reference>
<dbReference type="VEuPathDB" id="FungiDB:SI65_08906"/>
<evidence type="ECO:0000259" key="4">
    <source>
        <dbReference type="Pfam" id="PF17863"/>
    </source>
</evidence>
<evidence type="ECO:0000313" key="6">
    <source>
        <dbReference type="Proteomes" id="UP000094569"/>
    </source>
</evidence>
<dbReference type="EMBL" id="JXNT01000015">
    <property type="protein sequence ID" value="ODM15672.1"/>
    <property type="molecule type" value="Genomic_DNA"/>
</dbReference>
<dbReference type="OrthoDB" id="5582146at2759"/>
<sequence>MADRDLSDLAQELSDLEVALLICLVARGHPLIETTDDGIDDVAKELALICSNTFDFSCAVLDCSSATSAEDFYSEIAASDSRKGQIQPPRSRAESSSNFSVLQGSQGSRNRSRSLIRSELEVVNVVVAKNFNHVDQYIQLQALELIHSKKLMTAKADLNAPENFLFVPLVARDTDILQPGLNTHLNDHLFISHFHDPKDGYTYLEDGNDWLSDGQSISSVVHKPASKQHAKVPQLLLYKFQREGDAVTVSAEVLRYQQDIIIFLRLSRAVAGGITTRSNNYFLRFSKLLAALHGLDYLTPSIAALAAKKVFRHRIIIARPEDDRSLQYGSDLETVSQVLANVGPEEVLDSVLALEAPL</sequence>
<dbReference type="InterPro" id="IPR041628">
    <property type="entry name" value="ChlI/MoxR_AAA_lid"/>
</dbReference>
<evidence type="ECO:0000313" key="5">
    <source>
        <dbReference type="EMBL" id="ODM15672.1"/>
    </source>
</evidence>
<feature type="region of interest" description="Disordered" evidence="3">
    <location>
        <begin position="80"/>
        <end position="106"/>
    </location>
</feature>
<proteinExistence type="predicted"/>
<feature type="domain" description="ChlI/MoxR AAA lid" evidence="4">
    <location>
        <begin position="265"/>
        <end position="324"/>
    </location>
</feature>
<name>A0A1E3B3Z6_ASPCR</name>
<gene>
    <name evidence="5" type="ORF">SI65_08906</name>
</gene>
<organism evidence="5 6">
    <name type="scientific">Aspergillus cristatus</name>
    <name type="common">Chinese Fuzhuan brick tea-fermentation fungus</name>
    <name type="synonym">Eurotium cristatum</name>
    <dbReference type="NCBI Taxonomy" id="573508"/>
    <lineage>
        <taxon>Eukaryota</taxon>
        <taxon>Fungi</taxon>
        <taxon>Dikarya</taxon>
        <taxon>Ascomycota</taxon>
        <taxon>Pezizomycotina</taxon>
        <taxon>Eurotiomycetes</taxon>
        <taxon>Eurotiomycetidae</taxon>
        <taxon>Eurotiales</taxon>
        <taxon>Aspergillaceae</taxon>
        <taxon>Aspergillus</taxon>
        <taxon>Aspergillus subgen. Aspergillus</taxon>
    </lineage>
</organism>
<dbReference type="EC" id="6.6.1.1" evidence="1"/>
<evidence type="ECO:0000256" key="1">
    <source>
        <dbReference type="ARBA" id="ARBA00012825"/>
    </source>
</evidence>
<dbReference type="Pfam" id="PF17863">
    <property type="entry name" value="AAA_lid_2"/>
    <property type="match status" value="1"/>
</dbReference>
<dbReference type="Proteomes" id="UP000094569">
    <property type="component" value="Unassembled WGS sequence"/>
</dbReference>
<dbReference type="AlphaFoldDB" id="A0A1E3B3Z6"/>
<dbReference type="GO" id="GO:0016851">
    <property type="term" value="F:magnesium chelatase activity"/>
    <property type="evidence" value="ECO:0007669"/>
    <property type="project" value="UniProtKB-EC"/>
</dbReference>
<evidence type="ECO:0000256" key="2">
    <source>
        <dbReference type="ARBA" id="ARBA00023444"/>
    </source>
</evidence>
<evidence type="ECO:0000256" key="3">
    <source>
        <dbReference type="SAM" id="MobiDB-lite"/>
    </source>
</evidence>
<accession>A0A1E3B3Z6</accession>
<comment type="caution">
    <text evidence="5">The sequence shown here is derived from an EMBL/GenBank/DDBJ whole genome shotgun (WGS) entry which is preliminary data.</text>
</comment>
<protein>
    <recommendedName>
        <fullName evidence="1">magnesium chelatase</fullName>
        <ecNumber evidence="1">6.6.1.1</ecNumber>
    </recommendedName>
</protein>
<dbReference type="Gene3D" id="1.10.8.80">
    <property type="entry name" value="Magnesium chelatase subunit I, C-Terminal domain"/>
    <property type="match status" value="1"/>
</dbReference>
<dbReference type="InterPro" id="IPR052041">
    <property type="entry name" value="Nucleic_acid_metab_PIN/TRAM"/>
</dbReference>